<dbReference type="PROSITE" id="PS00906">
    <property type="entry name" value="UROD_1"/>
    <property type="match status" value="1"/>
</dbReference>
<dbReference type="AlphaFoldDB" id="A0A0H5RM77"/>
<keyword evidence="8 10" id="KW-0456">Lyase</keyword>
<evidence type="ECO:0000256" key="5">
    <source>
        <dbReference type="ARBA" id="ARBA00008310"/>
    </source>
</evidence>
<keyword evidence="9 10" id="KW-0627">Porphyrin biosynthesis</keyword>
<evidence type="ECO:0000259" key="15">
    <source>
        <dbReference type="PROSITE" id="PS00906"/>
    </source>
</evidence>
<comment type="function">
    <text evidence="10">Catalyzes the decarboxylation of four acetate groups of uroporphyrinogen-III to yield coproporphyrinogen-III.</text>
</comment>
<comment type="catalytic activity">
    <reaction evidence="1">
        <text>coproporphyrinogen III + 3 O2 = coproporphyrin III + 3 H2O2</text>
        <dbReference type="Rhea" id="RHEA:43436"/>
        <dbReference type="ChEBI" id="CHEBI:15379"/>
        <dbReference type="ChEBI" id="CHEBI:16240"/>
        <dbReference type="ChEBI" id="CHEBI:57309"/>
        <dbReference type="ChEBI" id="CHEBI:131725"/>
        <dbReference type="EC" id="1.3.3.15"/>
    </reaction>
    <physiologicalReaction direction="left-to-right" evidence="1">
        <dbReference type="Rhea" id="RHEA:43437"/>
    </physiologicalReaction>
</comment>
<dbReference type="GO" id="GO:0006782">
    <property type="term" value="P:protoporphyrinogen IX biosynthetic process"/>
    <property type="evidence" value="ECO:0007669"/>
    <property type="project" value="UniProtKB-UniRule"/>
</dbReference>
<dbReference type="SUPFAM" id="SSF51726">
    <property type="entry name" value="UROD/MetE-like"/>
    <property type="match status" value="1"/>
</dbReference>
<evidence type="ECO:0000256" key="6">
    <source>
        <dbReference type="ARBA" id="ARBA00009935"/>
    </source>
</evidence>
<dbReference type="Gene3D" id="3.90.660.20">
    <property type="entry name" value="Protoporphyrinogen oxidase, mitochondrial, domain 2"/>
    <property type="match status" value="1"/>
</dbReference>
<evidence type="ECO:0000256" key="12">
    <source>
        <dbReference type="RuleBase" id="RU000554"/>
    </source>
</evidence>
<evidence type="ECO:0000313" key="17">
    <source>
        <dbReference type="EMBL" id="CRZ14846.1"/>
    </source>
</evidence>
<dbReference type="Gene3D" id="3.20.20.210">
    <property type="match status" value="1"/>
</dbReference>
<feature type="domain" description="Uroporphyrinogen decarboxylase (URO-D)" evidence="15">
    <location>
        <begin position="25"/>
        <end position="34"/>
    </location>
</feature>
<name>A0A0H5RM77_9MYCO</name>
<sequence length="796" mass="83800">MNTRRELPDSPYLAAVSGRNPHRVPVWFMRQAGRSLPEYRALRAQHRMLEACFDPDLVCEITLQPVRRHGVDAAILFSDIVVPLKAAGIGLDIVPDVGPVIEHPIRSVADVEGMKPLEPVQVSAVTDAVSMLVRELGEVPLIGFAGAPFTLASYLVEGGPSRHHERTKAMMLGEPATWHALMTALTDLTIAFLQAQVDAGIDALQVFDSWAGTLSLADYRTYVLPHTTRVFATLAAAGVPMTHFGVGTAELLGAMSEALGAAPATMVGVDWRTSLVAAAARVKPGTALQGNLDPVVLLAGWPVAEGRARRGGRGGGRPRLQLGPRCAAGNRSRHHHRGGDAGALAVSASYCVVGGGISGLVAAYRLRLAAGPRAAITLLDPADRLGGVLRTERVGGQPFDVGAEAFIVRRPEMLDLLGELGLAGRQLSPTGTRPLIYSGARLHQLPQGTLQGIPAQASSLLGLVDDETVARILDERSRPLQWSRGADPSVAELVGDRFGPQVVTRSVDPLLTGVYAGSSATIGLRSAVPSLAAALDRGARSLTDAVREALPPPSGAPVFGAVDGGYTVLLEELRRRADVRWAQVAAVRVDRRGRGWSVLDDEGASWYADAVLLAVPAPHLPSLIEHIAPRTAAAARRIRVASAAVVALALPGGTPLPQQSGVLVAAGERLNAKAITMSSRKWGRRGNVEMVRLSFGRYGDDMAANTGDEDLLAWSARDLNTLFGVAVEPVDSHVHRWIDAMPQYGPGHADLIAELRAGLPPTLAVAGGYLDGIGVPACVGTATRAAAELVYSGVAR</sequence>
<comment type="subcellular location">
    <subcellularLocation>
        <location evidence="10">Cytoplasm</location>
    </subcellularLocation>
</comment>
<dbReference type="SUPFAM" id="SSF54373">
    <property type="entry name" value="FAD-linked reductases, C-terminal domain"/>
    <property type="match status" value="1"/>
</dbReference>
<evidence type="ECO:0000256" key="8">
    <source>
        <dbReference type="ARBA" id="ARBA00023239"/>
    </source>
</evidence>
<dbReference type="Gene3D" id="3.50.50.60">
    <property type="entry name" value="FAD/NAD(P)-binding domain"/>
    <property type="match status" value="1"/>
</dbReference>
<accession>A0A0H5RM77</accession>
<dbReference type="Proteomes" id="UP000199147">
    <property type="component" value="Unassembled WGS sequence"/>
</dbReference>
<comment type="subunit">
    <text evidence="10">Homodimer.</text>
</comment>
<evidence type="ECO:0000256" key="9">
    <source>
        <dbReference type="ARBA" id="ARBA00023244"/>
    </source>
</evidence>
<organism evidence="17 18">
    <name type="scientific">Mycolicibacterium neworleansense</name>
    <dbReference type="NCBI Taxonomy" id="146018"/>
    <lineage>
        <taxon>Bacteria</taxon>
        <taxon>Bacillati</taxon>
        <taxon>Actinomycetota</taxon>
        <taxon>Actinomycetes</taxon>
        <taxon>Mycobacteriales</taxon>
        <taxon>Mycobacteriaceae</taxon>
        <taxon>Mycolicibacterium</taxon>
    </lineage>
</organism>
<evidence type="ECO:0000256" key="4">
    <source>
        <dbReference type="ARBA" id="ARBA00004804"/>
    </source>
</evidence>
<dbReference type="UniPathway" id="UPA00252"/>
<feature type="binding site" evidence="10">
    <location>
        <begin position="30"/>
        <end position="34"/>
    </location>
    <ligand>
        <name>substrate</name>
    </ligand>
</feature>
<dbReference type="Pfam" id="PF01593">
    <property type="entry name" value="Amino_oxidase"/>
    <property type="match status" value="1"/>
</dbReference>
<feature type="region of interest" description="Disordered" evidence="14">
    <location>
        <begin position="308"/>
        <end position="338"/>
    </location>
</feature>
<evidence type="ECO:0000256" key="14">
    <source>
        <dbReference type="SAM" id="MobiDB-lite"/>
    </source>
</evidence>
<feature type="binding site" evidence="10">
    <location>
        <position position="79"/>
    </location>
    <ligand>
        <name>substrate</name>
    </ligand>
</feature>
<proteinExistence type="inferred from homology"/>
<dbReference type="InterPro" id="IPR036188">
    <property type="entry name" value="FAD/NAD-bd_sf"/>
</dbReference>
<dbReference type="Gene3D" id="1.10.3110.10">
    <property type="entry name" value="protoporphyrinogen ix oxidase, domain 3"/>
    <property type="match status" value="1"/>
</dbReference>
<dbReference type="NCBIfam" id="TIGR01464">
    <property type="entry name" value="hemE"/>
    <property type="match status" value="1"/>
</dbReference>
<dbReference type="PANTHER" id="PTHR21091:SF169">
    <property type="entry name" value="UROPORPHYRINOGEN DECARBOXYLASE"/>
    <property type="match status" value="1"/>
</dbReference>
<comment type="pathway">
    <text evidence="3">Porphyrin-containing compound metabolism; protoheme biosynthesis.</text>
</comment>
<evidence type="ECO:0000256" key="7">
    <source>
        <dbReference type="ARBA" id="ARBA00022793"/>
    </source>
</evidence>
<reference evidence="18" key="1">
    <citation type="submission" date="2015-07" db="EMBL/GenBank/DDBJ databases">
        <authorList>
            <person name="Urmite Genomes"/>
        </authorList>
    </citation>
    <scope>NUCLEOTIDE SEQUENCE [LARGE SCALE GENOMIC DNA]</scope>
    <source>
        <strain evidence="18">type strain: ATCC 49404</strain>
    </source>
</reference>
<comment type="similarity">
    <text evidence="5">Belongs to the protoporphyrinogen/coproporphyrinogen oxidase family. Coproporphyrinogen III oxidase subfamily.</text>
</comment>
<feature type="binding site" evidence="10">
    <location>
        <position position="154"/>
    </location>
    <ligand>
        <name>substrate</name>
    </ligand>
</feature>
<dbReference type="InterPro" id="IPR002937">
    <property type="entry name" value="Amino_oxidase"/>
</dbReference>
<dbReference type="InterPro" id="IPR004572">
    <property type="entry name" value="Protoporphyrinogen_oxidase"/>
</dbReference>
<keyword evidence="10" id="KW-0963">Cytoplasm</keyword>
<dbReference type="GO" id="GO:0004729">
    <property type="term" value="F:oxygen-dependent protoporphyrinogen oxidase activity"/>
    <property type="evidence" value="ECO:0007669"/>
    <property type="project" value="InterPro"/>
</dbReference>
<dbReference type="PROSITE" id="PS00907">
    <property type="entry name" value="UROD_2"/>
    <property type="match status" value="1"/>
</dbReference>
<dbReference type="InterPro" id="IPR038071">
    <property type="entry name" value="UROD/MetE-like_sf"/>
</dbReference>
<dbReference type="Pfam" id="PF01208">
    <property type="entry name" value="URO-D"/>
    <property type="match status" value="1"/>
</dbReference>
<evidence type="ECO:0000256" key="1">
    <source>
        <dbReference type="ARBA" id="ARBA00001755"/>
    </source>
</evidence>
<protein>
    <recommendedName>
        <fullName evidence="10 11">Uroporphyrinogen decarboxylase</fullName>
        <shortName evidence="10">UPD</shortName>
        <shortName evidence="10">URO-D</shortName>
        <ecNumber evidence="10 11">4.1.1.37</ecNumber>
    </recommendedName>
</protein>
<feature type="binding site" evidence="10">
    <location>
        <position position="209"/>
    </location>
    <ligand>
        <name>substrate</name>
    </ligand>
</feature>
<keyword evidence="7 10" id="KW-0210">Decarboxylase</keyword>
<comment type="similarity">
    <text evidence="6 10 13">Belongs to the uroporphyrinogen decarboxylase family.</text>
</comment>
<evidence type="ECO:0000256" key="13">
    <source>
        <dbReference type="RuleBase" id="RU004169"/>
    </source>
</evidence>
<dbReference type="NCBIfam" id="NF008841">
    <property type="entry name" value="PRK11883.1-1"/>
    <property type="match status" value="1"/>
</dbReference>
<comment type="catalytic activity">
    <reaction evidence="10 12">
        <text>uroporphyrinogen III + 4 H(+) = coproporphyrinogen III + 4 CO2</text>
        <dbReference type="Rhea" id="RHEA:19865"/>
        <dbReference type="ChEBI" id="CHEBI:15378"/>
        <dbReference type="ChEBI" id="CHEBI:16526"/>
        <dbReference type="ChEBI" id="CHEBI:57308"/>
        <dbReference type="ChEBI" id="CHEBI:57309"/>
        <dbReference type="EC" id="4.1.1.37"/>
    </reaction>
</comment>
<evidence type="ECO:0000256" key="2">
    <source>
        <dbReference type="ARBA" id="ARBA00002185"/>
    </source>
</evidence>
<dbReference type="CDD" id="cd00717">
    <property type="entry name" value="URO-D"/>
    <property type="match status" value="1"/>
</dbReference>
<evidence type="ECO:0000256" key="10">
    <source>
        <dbReference type="HAMAP-Rule" id="MF_00218"/>
    </source>
</evidence>
<dbReference type="EC" id="4.1.1.37" evidence="10 11"/>
<dbReference type="PANTHER" id="PTHR21091">
    <property type="entry name" value="METHYLTETRAHYDROFOLATE:HOMOCYSTEINE METHYLTRANSFERASE RELATED"/>
    <property type="match status" value="1"/>
</dbReference>
<dbReference type="NCBIfam" id="TIGR00562">
    <property type="entry name" value="proto_IX_ox"/>
    <property type="match status" value="1"/>
</dbReference>
<dbReference type="EMBL" id="CWKH01000001">
    <property type="protein sequence ID" value="CRZ14846.1"/>
    <property type="molecule type" value="Genomic_DNA"/>
</dbReference>
<dbReference type="InterPro" id="IPR000257">
    <property type="entry name" value="Uroporphyrinogen_deCOase"/>
</dbReference>
<feature type="domain" description="Uroporphyrinogen decarboxylase (URO-D)" evidence="16">
    <location>
        <begin position="142"/>
        <end position="158"/>
    </location>
</feature>
<evidence type="ECO:0000259" key="16">
    <source>
        <dbReference type="PROSITE" id="PS00907"/>
    </source>
</evidence>
<evidence type="ECO:0000256" key="3">
    <source>
        <dbReference type="ARBA" id="ARBA00004744"/>
    </source>
</evidence>
<comment type="pathway">
    <text evidence="4 10 12">Porphyrin-containing compound metabolism; protoporphyrin-IX biosynthesis; coproporphyrinogen-III from 5-aminolevulinate: step 4/4.</text>
</comment>
<comment type="caution">
    <text evidence="10">Lacks conserved residue(s) required for the propagation of feature annotation.</text>
</comment>
<evidence type="ECO:0000313" key="18">
    <source>
        <dbReference type="Proteomes" id="UP000199147"/>
    </source>
</evidence>
<dbReference type="HAMAP" id="MF_00218">
    <property type="entry name" value="URO_D"/>
    <property type="match status" value="1"/>
</dbReference>
<evidence type="ECO:0000256" key="11">
    <source>
        <dbReference type="NCBIfam" id="TIGR01464"/>
    </source>
</evidence>
<dbReference type="GO" id="GO:0004853">
    <property type="term" value="F:uroporphyrinogen decarboxylase activity"/>
    <property type="evidence" value="ECO:0007669"/>
    <property type="project" value="UniProtKB-UniRule"/>
</dbReference>
<dbReference type="SUPFAM" id="SSF51905">
    <property type="entry name" value="FAD/NAD(P)-binding domain"/>
    <property type="match status" value="1"/>
</dbReference>
<dbReference type="InterPro" id="IPR006361">
    <property type="entry name" value="Uroporphyrinogen_deCO2ase_HemE"/>
</dbReference>
<comment type="function">
    <text evidence="2">Involved in coproporphyrin-dependent heme b biosynthesis. Catalyzes the oxidation of coproporphyrinogen III to coproporphyrin III.</text>
</comment>
<dbReference type="UniPathway" id="UPA00251">
    <property type="reaction ID" value="UER00321"/>
</dbReference>
<dbReference type="GO" id="GO:0005829">
    <property type="term" value="C:cytosol"/>
    <property type="evidence" value="ECO:0007669"/>
    <property type="project" value="TreeGrafter"/>
</dbReference>
<keyword evidence="18" id="KW-1185">Reference proteome</keyword>
<gene>
    <name evidence="17" type="primary">hemG</name>
    <name evidence="10" type="synonym">hemE</name>
    <name evidence="17" type="ORF">BN2156_01702</name>
</gene>
<dbReference type="STRING" id="146018.BN2156_01702"/>
<feature type="site" description="Transition state stabilizer" evidence="10">
    <location>
        <position position="79"/>
    </location>
</feature>